<sequence>MNAVLENIMTRRSVRAYQKKQISKEDLQTILMAGSFAPNGMGLQNWRFTAIQNPVILAKVNEAIRQTLLAIPIVAETHPYIVSLIEKARDMNADFLYHAPTFILVSNLQDNGNSMPDSALAIGNMMLAAHSLGIGSCWLNQLPGLTHMPHIRALLDELDIPQNHIVYGSVVMGYAAGEVNPAAPRKDVIYII</sequence>
<dbReference type="PANTHER" id="PTHR23026:SF125">
    <property type="entry name" value="OXYGEN-INSENSITIVE NAD(P)H NITROREDUCTASE"/>
    <property type="match status" value="1"/>
</dbReference>
<reference evidence="3" key="1">
    <citation type="submission" date="2016-08" db="EMBL/GenBank/DDBJ databases">
        <authorList>
            <person name="Seilhamer J.J."/>
        </authorList>
    </citation>
    <scope>NUCLEOTIDE SEQUENCE</scope>
    <source>
        <strain evidence="3">86</strain>
    </source>
</reference>
<dbReference type="InterPro" id="IPR000415">
    <property type="entry name" value="Nitroreductase-like"/>
</dbReference>
<organism evidence="3">
    <name type="scientific">uncultured Sporomusa sp</name>
    <dbReference type="NCBI Taxonomy" id="307249"/>
    <lineage>
        <taxon>Bacteria</taxon>
        <taxon>Bacillati</taxon>
        <taxon>Bacillota</taxon>
        <taxon>Negativicutes</taxon>
        <taxon>Selenomonadales</taxon>
        <taxon>Sporomusaceae</taxon>
        <taxon>Sporomusa</taxon>
        <taxon>environmental samples</taxon>
    </lineage>
</organism>
<feature type="domain" description="Nitroreductase" evidence="2">
    <location>
        <begin position="8"/>
        <end position="174"/>
    </location>
</feature>
<accession>A0A212LZG7</accession>
<dbReference type="AlphaFoldDB" id="A0A212LZG7"/>
<gene>
    <name evidence="3" type="ORF">KL86SPO_50629</name>
</gene>
<dbReference type="InterPro" id="IPR029479">
    <property type="entry name" value="Nitroreductase"/>
</dbReference>
<dbReference type="GO" id="GO:0005829">
    <property type="term" value="C:cytosol"/>
    <property type="evidence" value="ECO:0007669"/>
    <property type="project" value="TreeGrafter"/>
</dbReference>
<keyword evidence="1" id="KW-0520">NAD</keyword>
<dbReference type="GO" id="GO:0046256">
    <property type="term" value="P:2,4,6-trinitrotoluene catabolic process"/>
    <property type="evidence" value="ECO:0007669"/>
    <property type="project" value="TreeGrafter"/>
</dbReference>
<dbReference type="EMBL" id="FMJE01000005">
    <property type="protein sequence ID" value="SCM82857.1"/>
    <property type="molecule type" value="Genomic_DNA"/>
</dbReference>
<dbReference type="Gene3D" id="3.40.109.10">
    <property type="entry name" value="NADH Oxidase"/>
    <property type="match status" value="1"/>
</dbReference>
<name>A0A212LZG7_9FIRM</name>
<evidence type="ECO:0000313" key="3">
    <source>
        <dbReference type="EMBL" id="SCM82857.1"/>
    </source>
</evidence>
<dbReference type="PANTHER" id="PTHR23026">
    <property type="entry name" value="NADPH NITROREDUCTASE"/>
    <property type="match status" value="1"/>
</dbReference>
<protein>
    <submittedName>
        <fullName evidence="3">Nitroreductase</fullName>
    </submittedName>
</protein>
<proteinExistence type="predicted"/>
<dbReference type="SUPFAM" id="SSF55469">
    <property type="entry name" value="FMN-dependent nitroreductase-like"/>
    <property type="match status" value="1"/>
</dbReference>
<dbReference type="RefSeq" id="WP_288185423.1">
    <property type="nucleotide sequence ID" value="NZ_LT608335.1"/>
</dbReference>
<evidence type="ECO:0000256" key="1">
    <source>
        <dbReference type="ARBA" id="ARBA00023027"/>
    </source>
</evidence>
<dbReference type="GO" id="GO:0046857">
    <property type="term" value="F:oxidoreductase activity, acting on other nitrogenous compounds as donors, with NAD or NADP as acceptor"/>
    <property type="evidence" value="ECO:0007669"/>
    <property type="project" value="TreeGrafter"/>
</dbReference>
<dbReference type="InterPro" id="IPR050627">
    <property type="entry name" value="Nitroreductase/BluB"/>
</dbReference>
<dbReference type="Pfam" id="PF00881">
    <property type="entry name" value="Nitroreductase"/>
    <property type="match status" value="1"/>
</dbReference>
<evidence type="ECO:0000259" key="2">
    <source>
        <dbReference type="Pfam" id="PF00881"/>
    </source>
</evidence>